<evidence type="ECO:0000256" key="6">
    <source>
        <dbReference type="ARBA" id="ARBA00023316"/>
    </source>
</evidence>
<protein>
    <submittedName>
        <fullName evidence="9">L,D-transpeptidase YcbB</fullName>
    </submittedName>
</protein>
<sequence length="549" mass="60317">MVLYPVLRSNVAFGALRTGKIANALRVLMALALLSTAIVPSGAAAQQVTALMQSIAEAASKSKDLSEFYRATGYKPVFADTSSRASSRRTALVRALRDAPAHGLAPYDTTLLEANLRSIKSDRDLGRAEVQMAQLFLDYARDMQTGQLIPSKIDSGIVRQVPYRDAIDVLTNFTKSNPAGYLRKLIPSSPEYARLLKEKATLEKQLGSGGWGQQVPSGKYEPGASGNGVVILRNRLISMGYLPRSAAASYDGAMQKAVQQFQLRHGLAADGVAGDGTIREMNVEPAERLTSVLVALERERWINMPLGKRHIRVNITDFTAKIIDNDRVTFSTRSVVGAADGDRRTPEFSDVMEHMVINPTWNVPRSIATKEYLPLLQKNANAAGHLRVVDNRGRTVPRSAVNFNAYSASTFPFSLKQPPSDGNALGLVKFIFPNKYNIYLHDTPAKALFGRETRAFSHGCIRLHQPFEFAYELLSKQTNDPEGLFHAHLKTGIESVVPLDDQVPVHIEYRTAIAVPNGGMEYRRDVYGRDAKIWAALQKQGVQLRAVGG</sequence>
<dbReference type="PANTHER" id="PTHR41533">
    <property type="entry name" value="L,D-TRANSPEPTIDASE HI_1667-RELATED"/>
    <property type="match status" value="1"/>
</dbReference>
<accession>A0A0N7HI81</accession>
<dbReference type="Gene3D" id="1.10.101.10">
    <property type="entry name" value="PGBD-like superfamily/PGBD"/>
    <property type="match status" value="1"/>
</dbReference>
<dbReference type="GO" id="GO:0004180">
    <property type="term" value="F:carboxypeptidase activity"/>
    <property type="evidence" value="ECO:0007669"/>
    <property type="project" value="UniProtKB-ARBA"/>
</dbReference>
<dbReference type="Proteomes" id="UP000064920">
    <property type="component" value="Chromosome"/>
</dbReference>
<dbReference type="EMBL" id="CP012023">
    <property type="protein sequence ID" value="ALI54485.1"/>
    <property type="molecule type" value="Genomic_DNA"/>
</dbReference>
<keyword evidence="3" id="KW-0808">Transferase</keyword>
<reference evidence="9 10" key="1">
    <citation type="submission" date="2015-05" db="EMBL/GenBank/DDBJ databases">
        <authorList>
            <person name="Wang D.B."/>
            <person name="Wang M."/>
        </authorList>
    </citation>
    <scope>NUCLEOTIDE SEQUENCE [LARGE SCALE GENOMIC DNA]</scope>
    <source>
        <strain evidence="9 10">IMCC 12053</strain>
    </source>
</reference>
<dbReference type="SUPFAM" id="SSF141523">
    <property type="entry name" value="L,D-transpeptidase catalytic domain-like"/>
    <property type="match status" value="1"/>
</dbReference>
<dbReference type="PROSITE" id="PS52029">
    <property type="entry name" value="LD_TPASE"/>
    <property type="match status" value="1"/>
</dbReference>
<dbReference type="Pfam" id="PF01471">
    <property type="entry name" value="PG_binding_1"/>
    <property type="match status" value="1"/>
</dbReference>
<dbReference type="OrthoDB" id="9778545at2"/>
<dbReference type="InterPro" id="IPR002477">
    <property type="entry name" value="Peptidoglycan-bd-like"/>
</dbReference>
<comment type="pathway">
    <text evidence="1 7">Cell wall biogenesis; peptidoglycan biosynthesis.</text>
</comment>
<keyword evidence="10" id="KW-1185">Reference proteome</keyword>
<proteinExistence type="inferred from homology"/>
<evidence type="ECO:0000256" key="5">
    <source>
        <dbReference type="ARBA" id="ARBA00022984"/>
    </source>
</evidence>
<evidence type="ECO:0000259" key="8">
    <source>
        <dbReference type="PROSITE" id="PS52029"/>
    </source>
</evidence>
<organism evidence="9 10">
    <name type="scientific">Celeribacter marinus</name>
    <dbReference type="NCBI Taxonomy" id="1397108"/>
    <lineage>
        <taxon>Bacteria</taxon>
        <taxon>Pseudomonadati</taxon>
        <taxon>Pseudomonadota</taxon>
        <taxon>Alphaproteobacteria</taxon>
        <taxon>Rhodobacterales</taxon>
        <taxon>Roseobacteraceae</taxon>
        <taxon>Celeribacter</taxon>
    </lineage>
</organism>
<dbReference type="PATRIC" id="fig|1397108.4.peg.553"/>
<evidence type="ECO:0000256" key="7">
    <source>
        <dbReference type="PROSITE-ProRule" id="PRU01373"/>
    </source>
</evidence>
<dbReference type="InterPro" id="IPR045380">
    <property type="entry name" value="LD_TPept_scaffold_dom"/>
</dbReference>
<dbReference type="KEGG" id="cmar:IMCC12053_536"/>
<feature type="active site" description="Proton donor/acceptor" evidence="7">
    <location>
        <position position="441"/>
    </location>
</feature>
<dbReference type="RefSeq" id="WP_082389018.1">
    <property type="nucleotide sequence ID" value="NZ_CP012023.1"/>
</dbReference>
<dbReference type="CDD" id="cd16913">
    <property type="entry name" value="YkuD_like"/>
    <property type="match status" value="1"/>
</dbReference>
<dbReference type="STRING" id="1397108.IMCC12053_536"/>
<evidence type="ECO:0000256" key="1">
    <source>
        <dbReference type="ARBA" id="ARBA00004752"/>
    </source>
</evidence>
<dbReference type="GO" id="GO:0009252">
    <property type="term" value="P:peptidoglycan biosynthetic process"/>
    <property type="evidence" value="ECO:0007669"/>
    <property type="project" value="UniProtKB-UniPathway"/>
</dbReference>
<evidence type="ECO:0000313" key="9">
    <source>
        <dbReference type="EMBL" id="ALI54485.1"/>
    </source>
</evidence>
<dbReference type="Gene3D" id="2.40.440.10">
    <property type="entry name" value="L,D-transpeptidase catalytic domain-like"/>
    <property type="match status" value="1"/>
</dbReference>
<keyword evidence="6 7" id="KW-0961">Cell wall biogenesis/degradation</keyword>
<dbReference type="InterPro" id="IPR036365">
    <property type="entry name" value="PGBD-like_sf"/>
</dbReference>
<comment type="similarity">
    <text evidence="2">Belongs to the YkuD family.</text>
</comment>
<dbReference type="Pfam" id="PF03734">
    <property type="entry name" value="YkuD"/>
    <property type="match status" value="1"/>
</dbReference>
<feature type="active site" description="Nucleophile" evidence="7">
    <location>
        <position position="460"/>
    </location>
</feature>
<feature type="domain" description="L,D-TPase catalytic" evidence="8">
    <location>
        <begin position="309"/>
        <end position="485"/>
    </location>
</feature>
<dbReference type="Pfam" id="PF20142">
    <property type="entry name" value="Scaffold"/>
    <property type="match status" value="1"/>
</dbReference>
<name>A0A0N7HI81_9RHOB</name>
<dbReference type="InterPro" id="IPR052905">
    <property type="entry name" value="LD-transpeptidase_YkuD-like"/>
</dbReference>
<keyword evidence="5 7" id="KW-0573">Peptidoglycan synthesis</keyword>
<dbReference type="PANTHER" id="PTHR41533:SF2">
    <property type="entry name" value="BLR7131 PROTEIN"/>
    <property type="match status" value="1"/>
</dbReference>
<dbReference type="SUPFAM" id="SSF47090">
    <property type="entry name" value="PGBD-like"/>
    <property type="match status" value="1"/>
</dbReference>
<dbReference type="UniPathway" id="UPA00219"/>
<keyword evidence="4 7" id="KW-0133">Cell shape</keyword>
<dbReference type="AlphaFoldDB" id="A0A0N7HI81"/>
<dbReference type="InterPro" id="IPR005490">
    <property type="entry name" value="LD_TPept_cat_dom"/>
</dbReference>
<dbReference type="InterPro" id="IPR036366">
    <property type="entry name" value="PGBDSf"/>
</dbReference>
<dbReference type="GO" id="GO:0016740">
    <property type="term" value="F:transferase activity"/>
    <property type="evidence" value="ECO:0007669"/>
    <property type="project" value="UniProtKB-KW"/>
</dbReference>
<evidence type="ECO:0000256" key="4">
    <source>
        <dbReference type="ARBA" id="ARBA00022960"/>
    </source>
</evidence>
<evidence type="ECO:0000256" key="2">
    <source>
        <dbReference type="ARBA" id="ARBA00005992"/>
    </source>
</evidence>
<evidence type="ECO:0000313" key="10">
    <source>
        <dbReference type="Proteomes" id="UP000064920"/>
    </source>
</evidence>
<gene>
    <name evidence="9" type="ORF">IMCC12053_536</name>
</gene>
<dbReference type="InterPro" id="IPR038063">
    <property type="entry name" value="Transpep_catalytic_dom"/>
</dbReference>
<evidence type="ECO:0000256" key="3">
    <source>
        <dbReference type="ARBA" id="ARBA00022679"/>
    </source>
</evidence>
<dbReference type="GO" id="GO:0008360">
    <property type="term" value="P:regulation of cell shape"/>
    <property type="evidence" value="ECO:0007669"/>
    <property type="project" value="UniProtKB-UniRule"/>
</dbReference>
<dbReference type="GO" id="GO:0071555">
    <property type="term" value="P:cell wall organization"/>
    <property type="evidence" value="ECO:0007669"/>
    <property type="project" value="UniProtKB-UniRule"/>
</dbReference>